<dbReference type="Proteomes" id="UP000008063">
    <property type="component" value="Unassembled WGS sequence"/>
</dbReference>
<feature type="region of interest" description="Disordered" evidence="1">
    <location>
        <begin position="118"/>
        <end position="160"/>
    </location>
</feature>
<dbReference type="InParanoid" id="F8PGE1"/>
<keyword evidence="3" id="KW-1185">Reference proteome</keyword>
<name>F8PGE1_SERL3</name>
<sequence length="193" mass="21963">MEMLDSADFRKLLNDRLRACLFSPNLTAYVTDLGDHIFEFLEKNPNVFKFKQEFLHDPKIGNIKPKLRTSIQKKQEIATLTKALILPGMMEITMAHRVRIAFLCTSLVEFHRIIASQGSNQDTPHDHEEASSDNGDGNQFEGRATTPMSKRDIEETDSKTSDFTLVTTSSLKLSKSTWQPMLSQGDWSLRLTQ</sequence>
<accession>F8PGE1</accession>
<evidence type="ECO:0000313" key="2">
    <source>
        <dbReference type="EMBL" id="EGO04848.1"/>
    </source>
</evidence>
<reference evidence="3" key="1">
    <citation type="journal article" date="2011" name="Science">
        <title>The plant cell wall-decomposing machinery underlies the functional diversity of forest fungi.</title>
        <authorList>
            <person name="Eastwood D.C."/>
            <person name="Floudas D."/>
            <person name="Binder M."/>
            <person name="Majcherczyk A."/>
            <person name="Schneider P."/>
            <person name="Aerts A."/>
            <person name="Asiegbu F.O."/>
            <person name="Baker S.E."/>
            <person name="Barry K."/>
            <person name="Bendiksby M."/>
            <person name="Blumentritt M."/>
            <person name="Coutinho P.M."/>
            <person name="Cullen D."/>
            <person name="de Vries R.P."/>
            <person name="Gathman A."/>
            <person name="Goodell B."/>
            <person name="Henrissat B."/>
            <person name="Ihrmark K."/>
            <person name="Kauserud H."/>
            <person name="Kohler A."/>
            <person name="LaButti K."/>
            <person name="Lapidus A."/>
            <person name="Lavin J.L."/>
            <person name="Lee Y.-H."/>
            <person name="Lindquist E."/>
            <person name="Lilly W."/>
            <person name="Lucas S."/>
            <person name="Morin E."/>
            <person name="Murat C."/>
            <person name="Oguiza J.A."/>
            <person name="Park J."/>
            <person name="Pisabarro A.G."/>
            <person name="Riley R."/>
            <person name="Rosling A."/>
            <person name="Salamov A."/>
            <person name="Schmidt O."/>
            <person name="Schmutz J."/>
            <person name="Skrede I."/>
            <person name="Stenlid J."/>
            <person name="Wiebenga A."/>
            <person name="Xie X."/>
            <person name="Kuees U."/>
            <person name="Hibbett D.S."/>
            <person name="Hoffmeister D."/>
            <person name="Hoegberg N."/>
            <person name="Martin F."/>
            <person name="Grigoriev I.V."/>
            <person name="Watkinson S.C."/>
        </authorList>
    </citation>
    <scope>NUCLEOTIDE SEQUENCE [LARGE SCALE GENOMIC DNA]</scope>
    <source>
        <strain evidence="3">strain S7.3</strain>
    </source>
</reference>
<protein>
    <submittedName>
        <fullName evidence="2">Uncharacterized protein</fullName>
    </submittedName>
</protein>
<dbReference type="OrthoDB" id="3177248at2759"/>
<dbReference type="AlphaFoldDB" id="F8PGE1"/>
<evidence type="ECO:0000256" key="1">
    <source>
        <dbReference type="SAM" id="MobiDB-lite"/>
    </source>
</evidence>
<proteinExistence type="predicted"/>
<dbReference type="HOGENOM" id="CLU_1409582_0_0_1"/>
<gene>
    <name evidence="2" type="ORF">SERLA73DRAFT_149200</name>
</gene>
<evidence type="ECO:0000313" key="3">
    <source>
        <dbReference type="Proteomes" id="UP000008063"/>
    </source>
</evidence>
<feature type="compositionally biased region" description="Basic and acidic residues" evidence="1">
    <location>
        <begin position="149"/>
        <end position="160"/>
    </location>
</feature>
<organism evidence="3">
    <name type="scientific">Serpula lacrymans var. lacrymans (strain S7.3)</name>
    <name type="common">Dry rot fungus</name>
    <dbReference type="NCBI Taxonomy" id="936435"/>
    <lineage>
        <taxon>Eukaryota</taxon>
        <taxon>Fungi</taxon>
        <taxon>Dikarya</taxon>
        <taxon>Basidiomycota</taxon>
        <taxon>Agaricomycotina</taxon>
        <taxon>Agaricomycetes</taxon>
        <taxon>Agaricomycetidae</taxon>
        <taxon>Boletales</taxon>
        <taxon>Coniophorineae</taxon>
        <taxon>Serpulaceae</taxon>
        <taxon>Serpula</taxon>
    </lineage>
</organism>
<dbReference type="EMBL" id="GL945474">
    <property type="protein sequence ID" value="EGO04848.1"/>
    <property type="molecule type" value="Genomic_DNA"/>
</dbReference>